<evidence type="ECO:0000256" key="10">
    <source>
        <dbReference type="ARBA" id="ARBA00023136"/>
    </source>
</evidence>
<evidence type="ECO:0000256" key="4">
    <source>
        <dbReference type="ARBA" id="ARBA00022553"/>
    </source>
</evidence>
<keyword evidence="9" id="KW-0902">Two-component regulatory system</keyword>
<accession>A0A6I6DQA8</accession>
<sequence>MAGERRGWSVRARTTAGAAIVVGLALVLGAAAFFGVLRGSVLGAVERSTESRAEQLVALVEADGAGAVAQIEDEIVQVVAEDGSLRAASEEAGRTPLPVDDDSRTLDVDGEPALVVSEELDEGDALLVAAPLEDEQETLNTVAALLAVAVPLLLALVALTTWLVTGRALRPVALIRREVDGITAEHLDRRVPVPATGDEIAALAATMNGMLDRLDDAARAQRRFVSDASHELRSPLATLRQHAELAQLHPETTSTEELAEVVHDEGLRLQGIVDALLLLARLGEGAADAVEAVDVDDIALAEVSRLRTAGCSVDGAGIGAARVRGSARLVGQLLRNLADNASRHARSRIAIGVAERRGQVIITVEDDGEGVPVDERERVFERFVRLDAARSRDAGGSGLGLAIVRGIVDAMDGDVRIDDSRWGGARFVVTLPSHP</sequence>
<dbReference type="InterPro" id="IPR003594">
    <property type="entry name" value="HATPase_dom"/>
</dbReference>
<keyword evidence="7 14" id="KW-0418">Kinase</keyword>
<keyword evidence="8 11" id="KW-1133">Transmembrane helix</keyword>
<dbReference type="CDD" id="cd00082">
    <property type="entry name" value="HisKA"/>
    <property type="match status" value="1"/>
</dbReference>
<dbReference type="KEGG" id="moj:D7D94_05360"/>
<dbReference type="SUPFAM" id="SSF47384">
    <property type="entry name" value="Homodimeric domain of signal transducing histidine kinase"/>
    <property type="match status" value="1"/>
</dbReference>
<dbReference type="PRINTS" id="PR00344">
    <property type="entry name" value="BCTRLSENSOR"/>
</dbReference>
<dbReference type="Pfam" id="PF00512">
    <property type="entry name" value="HisKA"/>
    <property type="match status" value="1"/>
</dbReference>
<dbReference type="InterPro" id="IPR005467">
    <property type="entry name" value="His_kinase_dom"/>
</dbReference>
<dbReference type="Gene3D" id="3.30.565.10">
    <property type="entry name" value="Histidine kinase-like ATPase, C-terminal domain"/>
    <property type="match status" value="1"/>
</dbReference>
<evidence type="ECO:0000256" key="3">
    <source>
        <dbReference type="ARBA" id="ARBA00012438"/>
    </source>
</evidence>
<dbReference type="SMART" id="SM00387">
    <property type="entry name" value="HATPase_c"/>
    <property type="match status" value="1"/>
</dbReference>
<dbReference type="PANTHER" id="PTHR45436:SF5">
    <property type="entry name" value="SENSOR HISTIDINE KINASE TRCS"/>
    <property type="match status" value="1"/>
</dbReference>
<organism evidence="14 15">
    <name type="scientific">Microbacterium oryzae</name>
    <dbReference type="NCBI Taxonomy" id="743009"/>
    <lineage>
        <taxon>Bacteria</taxon>
        <taxon>Bacillati</taxon>
        <taxon>Actinomycetota</taxon>
        <taxon>Actinomycetes</taxon>
        <taxon>Micrococcales</taxon>
        <taxon>Microbacteriaceae</taxon>
        <taxon>Microbacterium</taxon>
    </lineage>
</organism>
<feature type="domain" description="Histidine kinase" evidence="12">
    <location>
        <begin position="227"/>
        <end position="435"/>
    </location>
</feature>
<dbReference type="PROSITE" id="PS50109">
    <property type="entry name" value="HIS_KIN"/>
    <property type="match status" value="1"/>
</dbReference>
<dbReference type="RefSeq" id="WP_156241647.1">
    <property type="nucleotide sequence ID" value="NZ_BAAAZL010000006.1"/>
</dbReference>
<dbReference type="SMART" id="SM00304">
    <property type="entry name" value="HAMP"/>
    <property type="match status" value="1"/>
</dbReference>
<dbReference type="InterPro" id="IPR003660">
    <property type="entry name" value="HAMP_dom"/>
</dbReference>
<evidence type="ECO:0000256" key="8">
    <source>
        <dbReference type="ARBA" id="ARBA00022989"/>
    </source>
</evidence>
<dbReference type="EC" id="2.7.13.3" evidence="3"/>
<reference evidence="14 15" key="1">
    <citation type="submission" date="2018-09" db="EMBL/GenBank/DDBJ databases">
        <title>Whole genome sequencing of Microbacterium oryzae strain MB-10T.</title>
        <authorList>
            <person name="Das S.K."/>
        </authorList>
    </citation>
    <scope>NUCLEOTIDE SEQUENCE [LARGE SCALE GENOMIC DNA]</scope>
    <source>
        <strain evidence="14 15">MB-10</strain>
    </source>
</reference>
<dbReference type="InterPro" id="IPR003661">
    <property type="entry name" value="HisK_dim/P_dom"/>
</dbReference>
<dbReference type="InterPro" id="IPR004358">
    <property type="entry name" value="Sig_transdc_His_kin-like_C"/>
</dbReference>
<dbReference type="Pfam" id="PF00672">
    <property type="entry name" value="HAMP"/>
    <property type="match status" value="1"/>
</dbReference>
<dbReference type="SUPFAM" id="SSF55874">
    <property type="entry name" value="ATPase domain of HSP90 chaperone/DNA topoisomerase II/histidine kinase"/>
    <property type="match status" value="1"/>
</dbReference>
<keyword evidence="10 11" id="KW-0472">Membrane</keyword>
<dbReference type="InterPro" id="IPR050428">
    <property type="entry name" value="TCS_sensor_his_kinase"/>
</dbReference>
<dbReference type="Gene3D" id="1.10.287.130">
    <property type="match status" value="1"/>
</dbReference>
<evidence type="ECO:0000256" key="9">
    <source>
        <dbReference type="ARBA" id="ARBA00023012"/>
    </source>
</evidence>
<evidence type="ECO:0000256" key="7">
    <source>
        <dbReference type="ARBA" id="ARBA00022777"/>
    </source>
</evidence>
<dbReference type="Gene3D" id="6.10.340.10">
    <property type="match status" value="1"/>
</dbReference>
<feature type="transmembrane region" description="Helical" evidence="11">
    <location>
        <begin position="142"/>
        <end position="164"/>
    </location>
</feature>
<evidence type="ECO:0000259" key="12">
    <source>
        <dbReference type="PROSITE" id="PS50109"/>
    </source>
</evidence>
<evidence type="ECO:0000313" key="15">
    <source>
        <dbReference type="Proteomes" id="UP000422989"/>
    </source>
</evidence>
<dbReference type="GO" id="GO:0005886">
    <property type="term" value="C:plasma membrane"/>
    <property type="evidence" value="ECO:0007669"/>
    <property type="project" value="UniProtKB-SubCell"/>
</dbReference>
<keyword evidence="6 11" id="KW-0812">Transmembrane</keyword>
<evidence type="ECO:0000313" key="14">
    <source>
        <dbReference type="EMBL" id="QGU27155.1"/>
    </source>
</evidence>
<gene>
    <name evidence="14" type="ORF">D7D94_05360</name>
</gene>
<comment type="catalytic activity">
    <reaction evidence="1">
        <text>ATP + protein L-histidine = ADP + protein N-phospho-L-histidine.</text>
        <dbReference type="EC" id="2.7.13.3"/>
    </reaction>
</comment>
<evidence type="ECO:0000256" key="2">
    <source>
        <dbReference type="ARBA" id="ARBA00004236"/>
    </source>
</evidence>
<keyword evidence="5" id="KW-0808">Transferase</keyword>
<dbReference type="AlphaFoldDB" id="A0A6I6DQA8"/>
<dbReference type="PANTHER" id="PTHR45436">
    <property type="entry name" value="SENSOR HISTIDINE KINASE YKOH"/>
    <property type="match status" value="1"/>
</dbReference>
<evidence type="ECO:0000256" key="5">
    <source>
        <dbReference type="ARBA" id="ARBA00022679"/>
    </source>
</evidence>
<dbReference type="GO" id="GO:0000155">
    <property type="term" value="F:phosphorelay sensor kinase activity"/>
    <property type="evidence" value="ECO:0007669"/>
    <property type="project" value="InterPro"/>
</dbReference>
<feature type="domain" description="HAMP" evidence="13">
    <location>
        <begin position="166"/>
        <end position="219"/>
    </location>
</feature>
<keyword evidence="15" id="KW-1185">Reference proteome</keyword>
<comment type="subcellular location">
    <subcellularLocation>
        <location evidence="2">Cell membrane</location>
    </subcellularLocation>
</comment>
<dbReference type="PROSITE" id="PS50885">
    <property type="entry name" value="HAMP"/>
    <property type="match status" value="1"/>
</dbReference>
<dbReference type="SMART" id="SM00388">
    <property type="entry name" value="HisKA"/>
    <property type="match status" value="1"/>
</dbReference>
<evidence type="ECO:0000256" key="6">
    <source>
        <dbReference type="ARBA" id="ARBA00022692"/>
    </source>
</evidence>
<evidence type="ECO:0000256" key="1">
    <source>
        <dbReference type="ARBA" id="ARBA00000085"/>
    </source>
</evidence>
<evidence type="ECO:0000259" key="13">
    <source>
        <dbReference type="PROSITE" id="PS50885"/>
    </source>
</evidence>
<dbReference type="InterPro" id="IPR036097">
    <property type="entry name" value="HisK_dim/P_sf"/>
</dbReference>
<dbReference type="Pfam" id="PF02518">
    <property type="entry name" value="HATPase_c"/>
    <property type="match status" value="1"/>
</dbReference>
<proteinExistence type="predicted"/>
<dbReference type="Proteomes" id="UP000422989">
    <property type="component" value="Chromosome"/>
</dbReference>
<dbReference type="EMBL" id="CP032550">
    <property type="protein sequence ID" value="QGU27155.1"/>
    <property type="molecule type" value="Genomic_DNA"/>
</dbReference>
<dbReference type="OrthoDB" id="9786919at2"/>
<protein>
    <recommendedName>
        <fullName evidence="3">histidine kinase</fullName>
        <ecNumber evidence="3">2.7.13.3</ecNumber>
    </recommendedName>
</protein>
<dbReference type="CDD" id="cd06225">
    <property type="entry name" value="HAMP"/>
    <property type="match status" value="1"/>
</dbReference>
<name>A0A6I6DQA8_9MICO</name>
<keyword evidence="4" id="KW-0597">Phosphoprotein</keyword>
<feature type="transmembrane region" description="Helical" evidence="11">
    <location>
        <begin position="12"/>
        <end position="37"/>
    </location>
</feature>
<evidence type="ECO:0000256" key="11">
    <source>
        <dbReference type="SAM" id="Phobius"/>
    </source>
</evidence>
<dbReference type="SUPFAM" id="SSF158472">
    <property type="entry name" value="HAMP domain-like"/>
    <property type="match status" value="1"/>
</dbReference>
<dbReference type="InterPro" id="IPR036890">
    <property type="entry name" value="HATPase_C_sf"/>
</dbReference>